<comment type="caution">
    <text evidence="3">The sequence shown here is derived from an EMBL/GenBank/DDBJ whole genome shotgun (WGS) entry which is preliminary data.</text>
</comment>
<dbReference type="Proteomes" id="UP000639859">
    <property type="component" value="Unassembled WGS sequence"/>
</dbReference>
<feature type="compositionally biased region" description="Basic and acidic residues" evidence="1">
    <location>
        <begin position="40"/>
        <end position="56"/>
    </location>
</feature>
<feature type="signal peptide" evidence="2">
    <location>
        <begin position="1"/>
        <end position="21"/>
    </location>
</feature>
<feature type="chain" id="PRO_5045755352" evidence="2">
    <location>
        <begin position="22"/>
        <end position="85"/>
    </location>
</feature>
<organism evidence="3 4">
    <name type="scientific">Caulobacter hibisci</name>
    <dbReference type="NCBI Taxonomy" id="2035993"/>
    <lineage>
        <taxon>Bacteria</taxon>
        <taxon>Pseudomonadati</taxon>
        <taxon>Pseudomonadota</taxon>
        <taxon>Alphaproteobacteria</taxon>
        <taxon>Caulobacterales</taxon>
        <taxon>Caulobacteraceae</taxon>
        <taxon>Caulobacter</taxon>
    </lineage>
</organism>
<evidence type="ECO:0000256" key="2">
    <source>
        <dbReference type="SAM" id="SignalP"/>
    </source>
</evidence>
<keyword evidence="4" id="KW-1185">Reference proteome</keyword>
<protein>
    <submittedName>
        <fullName evidence="3">BA14K family protein</fullName>
    </submittedName>
</protein>
<name>A0ABS0ST71_9CAUL</name>
<evidence type="ECO:0000313" key="3">
    <source>
        <dbReference type="EMBL" id="MBI1682411.1"/>
    </source>
</evidence>
<gene>
    <name evidence="3" type="ORF">I4Q42_01875</name>
</gene>
<dbReference type="RefSeq" id="WP_198574366.1">
    <property type="nucleotide sequence ID" value="NZ_JADWOX010000001.1"/>
</dbReference>
<sequence length="85" mass="9229">MKAVLAALALSVAAVSSPVLAQPQGGHDQHGAQPAPATQQRHDAKPGKESKQDRHVRACKAKYRSYDAKRDAFRGPNGKWIKCRL</sequence>
<dbReference type="EMBL" id="JADWOX010000001">
    <property type="protein sequence ID" value="MBI1682411.1"/>
    <property type="molecule type" value="Genomic_DNA"/>
</dbReference>
<accession>A0ABS0ST71</accession>
<evidence type="ECO:0000313" key="4">
    <source>
        <dbReference type="Proteomes" id="UP000639859"/>
    </source>
</evidence>
<evidence type="ECO:0000256" key="1">
    <source>
        <dbReference type="SAM" id="MobiDB-lite"/>
    </source>
</evidence>
<proteinExistence type="predicted"/>
<feature type="region of interest" description="Disordered" evidence="1">
    <location>
        <begin position="20"/>
        <end position="58"/>
    </location>
</feature>
<reference evidence="3 4" key="1">
    <citation type="submission" date="2020-11" db="EMBL/GenBank/DDBJ databases">
        <title>genome sequence of strain KACC 18849.</title>
        <authorList>
            <person name="Gao J."/>
            <person name="Zhang X."/>
        </authorList>
    </citation>
    <scope>NUCLEOTIDE SEQUENCE [LARGE SCALE GENOMIC DNA]</scope>
    <source>
        <strain evidence="3 4">KACC 18849</strain>
    </source>
</reference>
<keyword evidence="2" id="KW-0732">Signal</keyword>